<dbReference type="InterPro" id="IPR025857">
    <property type="entry name" value="MacB_PCD"/>
</dbReference>
<dbReference type="InterPro" id="IPR003838">
    <property type="entry name" value="ABC3_permease_C"/>
</dbReference>
<evidence type="ECO:0000256" key="6">
    <source>
        <dbReference type="SAM" id="Phobius"/>
    </source>
</evidence>
<feature type="transmembrane region" description="Helical" evidence="6">
    <location>
        <begin position="771"/>
        <end position="791"/>
    </location>
</feature>
<evidence type="ECO:0000259" key="8">
    <source>
        <dbReference type="Pfam" id="PF12704"/>
    </source>
</evidence>
<dbReference type="PANTHER" id="PTHR30572:SF18">
    <property type="entry name" value="ABC-TYPE MACROLIDE FAMILY EXPORT SYSTEM PERMEASE COMPONENT 2"/>
    <property type="match status" value="1"/>
</dbReference>
<name>A0A1M5L8A4_9SPHI</name>
<gene>
    <name evidence="9" type="ORF">SAMN04488522_106252</name>
</gene>
<dbReference type="InterPro" id="IPR050250">
    <property type="entry name" value="Macrolide_Exporter_MacB"/>
</dbReference>
<feature type="domain" description="MacB-like periplasmic core" evidence="8">
    <location>
        <begin position="437"/>
        <end position="645"/>
    </location>
</feature>
<comment type="subcellular location">
    <subcellularLocation>
        <location evidence="1">Cell membrane</location>
        <topology evidence="1">Multi-pass membrane protein</topology>
    </subcellularLocation>
</comment>
<dbReference type="Pfam" id="PF12704">
    <property type="entry name" value="MacB_PCD"/>
    <property type="match status" value="2"/>
</dbReference>
<feature type="transmembrane region" description="Helical" evidence="6">
    <location>
        <begin position="21"/>
        <end position="41"/>
    </location>
</feature>
<keyword evidence="10" id="KW-1185">Reference proteome</keyword>
<keyword evidence="2" id="KW-1003">Cell membrane</keyword>
<dbReference type="RefSeq" id="WP_073236368.1">
    <property type="nucleotide sequence ID" value="NZ_FQUQ01000006.1"/>
</dbReference>
<dbReference type="GO" id="GO:0005886">
    <property type="term" value="C:plasma membrane"/>
    <property type="evidence" value="ECO:0007669"/>
    <property type="project" value="UniProtKB-SubCell"/>
</dbReference>
<accession>A0A1M5L8A4</accession>
<dbReference type="Pfam" id="PF02687">
    <property type="entry name" value="FtsX"/>
    <property type="match status" value="2"/>
</dbReference>
<evidence type="ECO:0000256" key="5">
    <source>
        <dbReference type="ARBA" id="ARBA00023136"/>
    </source>
</evidence>
<feature type="domain" description="MacB-like periplasmic core" evidence="8">
    <location>
        <begin position="20"/>
        <end position="239"/>
    </location>
</feature>
<dbReference type="PROSITE" id="PS51257">
    <property type="entry name" value="PROKAR_LIPOPROTEIN"/>
    <property type="match status" value="1"/>
</dbReference>
<dbReference type="GO" id="GO:0022857">
    <property type="term" value="F:transmembrane transporter activity"/>
    <property type="evidence" value="ECO:0007669"/>
    <property type="project" value="TreeGrafter"/>
</dbReference>
<feature type="domain" description="ABC3 transporter permease C-terminal" evidence="7">
    <location>
        <begin position="687"/>
        <end position="790"/>
    </location>
</feature>
<dbReference type="STRING" id="288992.SAMN04488522_106252"/>
<evidence type="ECO:0000256" key="1">
    <source>
        <dbReference type="ARBA" id="ARBA00004651"/>
    </source>
</evidence>
<feature type="transmembrane region" description="Helical" evidence="6">
    <location>
        <begin position="286"/>
        <end position="305"/>
    </location>
</feature>
<dbReference type="Proteomes" id="UP000184287">
    <property type="component" value="Unassembled WGS sequence"/>
</dbReference>
<feature type="domain" description="ABC3 transporter permease C-terminal" evidence="7">
    <location>
        <begin position="290"/>
        <end position="406"/>
    </location>
</feature>
<keyword evidence="3 6" id="KW-0812">Transmembrane</keyword>
<protein>
    <submittedName>
        <fullName evidence="9">Putative ABC transport system permease protein</fullName>
    </submittedName>
</protein>
<feature type="transmembrane region" description="Helical" evidence="6">
    <location>
        <begin position="425"/>
        <end position="448"/>
    </location>
</feature>
<feature type="transmembrane region" description="Helical" evidence="6">
    <location>
        <begin position="379"/>
        <end position="404"/>
    </location>
</feature>
<keyword evidence="4 6" id="KW-1133">Transmembrane helix</keyword>
<keyword evidence="5 6" id="KW-0472">Membrane</keyword>
<organism evidence="9 10">
    <name type="scientific">Pedobacter caeni</name>
    <dbReference type="NCBI Taxonomy" id="288992"/>
    <lineage>
        <taxon>Bacteria</taxon>
        <taxon>Pseudomonadati</taxon>
        <taxon>Bacteroidota</taxon>
        <taxon>Sphingobacteriia</taxon>
        <taxon>Sphingobacteriales</taxon>
        <taxon>Sphingobacteriaceae</taxon>
        <taxon>Pedobacter</taxon>
    </lineage>
</organism>
<evidence type="ECO:0000313" key="10">
    <source>
        <dbReference type="Proteomes" id="UP000184287"/>
    </source>
</evidence>
<dbReference type="PANTHER" id="PTHR30572">
    <property type="entry name" value="MEMBRANE COMPONENT OF TRANSPORTER-RELATED"/>
    <property type="match status" value="1"/>
</dbReference>
<reference evidence="10" key="1">
    <citation type="submission" date="2016-11" db="EMBL/GenBank/DDBJ databases">
        <authorList>
            <person name="Varghese N."/>
            <person name="Submissions S."/>
        </authorList>
    </citation>
    <scope>NUCLEOTIDE SEQUENCE [LARGE SCALE GENOMIC DNA]</scope>
    <source>
        <strain evidence="10">DSM 16990</strain>
    </source>
</reference>
<feature type="transmembrane region" description="Helical" evidence="6">
    <location>
        <begin position="682"/>
        <end position="710"/>
    </location>
</feature>
<proteinExistence type="predicted"/>
<dbReference type="AlphaFoldDB" id="A0A1M5L8A4"/>
<evidence type="ECO:0000313" key="9">
    <source>
        <dbReference type="EMBL" id="SHG61238.1"/>
    </source>
</evidence>
<dbReference type="OrthoDB" id="1451596at2"/>
<feature type="transmembrane region" description="Helical" evidence="6">
    <location>
        <begin position="737"/>
        <end position="756"/>
    </location>
</feature>
<evidence type="ECO:0000256" key="4">
    <source>
        <dbReference type="ARBA" id="ARBA00022989"/>
    </source>
</evidence>
<evidence type="ECO:0000256" key="3">
    <source>
        <dbReference type="ARBA" id="ARBA00022692"/>
    </source>
</evidence>
<sequence length="808" mass="92411">MIKHYIKIALRNLRKNMFYTLISLIGLVISMGACVILMNYVDFESHYDDFHKDSDKIYRAESYFTLNGAVADSWATSSFGYAGAMKAEFSEVKAITRVNFNDNERIVRYQDKIYREPMVVIADSNFFSFFSFPLLKGDPQKVLLEPNTIAISASAAKKYFGDADPMGKVLDITTRKTVYHCAVSGVFEDFPPQSHLKLDMIISYASTSPFQRDSWYTHSAYTYVKADSEADARMIEKKFPALAEKFKTADAMRDKSWEIHMVPLADIHLNPLKPMEYEVKGSKQNIRFIFVFAFIILIVGWVNFINIMTSKSIERAGEIGVRKLVGSKMKHMMIQFFIESFIINFLAVSIFLILMVIALPFLTHLYYSPMFNQFWQRPLVWGLLVLIFMLSTFITGAVPILILRKVKIAVVLKNRMSFRVGMGKGLRHGLIIFQFTAAIVLIVSTVTIRRQMDFMQGKDLGVDVAQTLVFKTPAKTDGYEEKLEMITEKMKTIGGVKSVTRSSAVPGEMVSFFIANQRDNDPEKVSVLTEMYRVDYDFIDAYQLKIVKGRNFSKSFGADKDNSLILTQSAMKLFGFKNEEEAVGGFINLEGQGNKKYEVIGVLKDYHHLSLKENFRPVVLLMFSPWNALDFQYVSVKVQGANAKAIAGMLETEYKSVFPDSSFDSFFLDEFFDRQYKEDVTYGVIIMIFTWLTIFIVCLGILGIASLMLLRRTKEIAIRKISGAKPWQILKLINMEFIRWVGLAIVIGTPLSWWIMNNWLENFPYRIEVEWWIFVIAGLLTILVTGITVSFQTVKSALENPVKSLRNE</sequence>
<dbReference type="EMBL" id="FQUQ01000006">
    <property type="protein sequence ID" value="SHG61238.1"/>
    <property type="molecule type" value="Genomic_DNA"/>
</dbReference>
<evidence type="ECO:0000259" key="7">
    <source>
        <dbReference type="Pfam" id="PF02687"/>
    </source>
</evidence>
<evidence type="ECO:0000256" key="2">
    <source>
        <dbReference type="ARBA" id="ARBA00022475"/>
    </source>
</evidence>
<feature type="transmembrane region" description="Helical" evidence="6">
    <location>
        <begin position="336"/>
        <end position="359"/>
    </location>
</feature>